<protein>
    <recommendedName>
        <fullName evidence="4">TRL-like protein family</fullName>
    </recommendedName>
</protein>
<sequence>MKKYFLVALIFLVLAANCALATPVGYLYTGVDEPVAASEIAKAAKKAEGSNLSILSLVAFGDASIEKVAKEAGIKEIKYIDKKTFSIWLFFAQETFTIYGN</sequence>
<evidence type="ECO:0000256" key="1">
    <source>
        <dbReference type="SAM" id="SignalP"/>
    </source>
</evidence>
<dbReference type="InterPro" id="IPR025113">
    <property type="entry name" value="TRL-like"/>
</dbReference>
<organism evidence="2 3">
    <name type="scientific">candidate division WOR-1 bacterium DG_54_3</name>
    <dbReference type="NCBI Taxonomy" id="1703775"/>
    <lineage>
        <taxon>Bacteria</taxon>
        <taxon>Bacillati</taxon>
        <taxon>Saganbacteria</taxon>
    </lineage>
</organism>
<dbReference type="Proteomes" id="UP000051861">
    <property type="component" value="Unassembled WGS sequence"/>
</dbReference>
<dbReference type="EMBL" id="LIZX01000091">
    <property type="protein sequence ID" value="KPJ66097.1"/>
    <property type="molecule type" value="Genomic_DNA"/>
</dbReference>
<feature type="chain" id="PRO_5006640243" description="TRL-like protein family" evidence="1">
    <location>
        <begin position="22"/>
        <end position="101"/>
    </location>
</feature>
<gene>
    <name evidence="2" type="ORF">AMJ44_08960</name>
</gene>
<proteinExistence type="predicted"/>
<accession>A0A0S7XUC2</accession>
<keyword evidence="1" id="KW-0732">Signal</keyword>
<feature type="signal peptide" evidence="1">
    <location>
        <begin position="1"/>
        <end position="21"/>
    </location>
</feature>
<comment type="caution">
    <text evidence="2">The sequence shown here is derived from an EMBL/GenBank/DDBJ whole genome shotgun (WGS) entry which is preliminary data.</text>
</comment>
<evidence type="ECO:0000313" key="2">
    <source>
        <dbReference type="EMBL" id="KPJ66097.1"/>
    </source>
</evidence>
<dbReference type="Pfam" id="PF13146">
    <property type="entry name" value="TRL"/>
    <property type="match status" value="1"/>
</dbReference>
<evidence type="ECO:0008006" key="4">
    <source>
        <dbReference type="Google" id="ProtNLM"/>
    </source>
</evidence>
<name>A0A0S7XUC2_UNCSA</name>
<dbReference type="AlphaFoldDB" id="A0A0S7XUC2"/>
<reference evidence="2 3" key="1">
    <citation type="journal article" date="2015" name="Microbiome">
        <title>Genomic resolution of linkages in carbon, nitrogen, and sulfur cycling among widespread estuary sediment bacteria.</title>
        <authorList>
            <person name="Baker B.J."/>
            <person name="Lazar C.S."/>
            <person name="Teske A.P."/>
            <person name="Dick G.J."/>
        </authorList>
    </citation>
    <scope>NUCLEOTIDE SEQUENCE [LARGE SCALE GENOMIC DNA]</scope>
    <source>
        <strain evidence="2">DG_54_3</strain>
    </source>
</reference>
<evidence type="ECO:0000313" key="3">
    <source>
        <dbReference type="Proteomes" id="UP000051861"/>
    </source>
</evidence>